<dbReference type="EMBL" id="JABFTP020000062">
    <property type="protein sequence ID" value="KAL3273774.1"/>
    <property type="molecule type" value="Genomic_DNA"/>
</dbReference>
<name>A0ABD2N5F2_9CUCU</name>
<keyword evidence="2" id="KW-1185">Reference proteome</keyword>
<proteinExistence type="predicted"/>
<dbReference type="AlphaFoldDB" id="A0ABD2N5F2"/>
<organism evidence="1 2">
    <name type="scientific">Cryptolaemus montrouzieri</name>
    <dbReference type="NCBI Taxonomy" id="559131"/>
    <lineage>
        <taxon>Eukaryota</taxon>
        <taxon>Metazoa</taxon>
        <taxon>Ecdysozoa</taxon>
        <taxon>Arthropoda</taxon>
        <taxon>Hexapoda</taxon>
        <taxon>Insecta</taxon>
        <taxon>Pterygota</taxon>
        <taxon>Neoptera</taxon>
        <taxon>Endopterygota</taxon>
        <taxon>Coleoptera</taxon>
        <taxon>Polyphaga</taxon>
        <taxon>Cucujiformia</taxon>
        <taxon>Coccinelloidea</taxon>
        <taxon>Coccinellidae</taxon>
        <taxon>Scymninae</taxon>
        <taxon>Scymnini</taxon>
        <taxon>Cryptolaemus</taxon>
    </lineage>
</organism>
<reference evidence="1 2" key="1">
    <citation type="journal article" date="2021" name="BMC Biol.">
        <title>Horizontally acquired antibacterial genes associated with adaptive radiation of ladybird beetles.</title>
        <authorList>
            <person name="Li H.S."/>
            <person name="Tang X.F."/>
            <person name="Huang Y.H."/>
            <person name="Xu Z.Y."/>
            <person name="Chen M.L."/>
            <person name="Du X.Y."/>
            <person name="Qiu B.Y."/>
            <person name="Chen P.T."/>
            <person name="Zhang W."/>
            <person name="Slipinski A."/>
            <person name="Escalona H.E."/>
            <person name="Waterhouse R.M."/>
            <person name="Zwick A."/>
            <person name="Pang H."/>
        </authorList>
    </citation>
    <scope>NUCLEOTIDE SEQUENCE [LARGE SCALE GENOMIC DNA]</scope>
    <source>
        <strain evidence="1">SYSU2018</strain>
    </source>
</reference>
<dbReference type="Proteomes" id="UP001516400">
    <property type="component" value="Unassembled WGS sequence"/>
</dbReference>
<sequence>MYLKDNNGSFTCLACTTRSKLRRCSSSSVTIDKDSESVHSEDQPISLKRFNELLDKISELSVGIVSLSFKTNSADVSVITNAQSSMAFEMSACRALSDQHESYLNDHNHELRENEP</sequence>
<protein>
    <submittedName>
        <fullName evidence="1">Uncharacterized protein</fullName>
    </submittedName>
</protein>
<gene>
    <name evidence="1" type="ORF">HHI36_015201</name>
</gene>
<evidence type="ECO:0000313" key="2">
    <source>
        <dbReference type="Proteomes" id="UP001516400"/>
    </source>
</evidence>
<comment type="caution">
    <text evidence="1">The sequence shown here is derived from an EMBL/GenBank/DDBJ whole genome shotgun (WGS) entry which is preliminary data.</text>
</comment>
<accession>A0ABD2N5F2</accession>
<evidence type="ECO:0000313" key="1">
    <source>
        <dbReference type="EMBL" id="KAL3273774.1"/>
    </source>
</evidence>